<gene>
    <name evidence="1" type="ORF">AVEN_274524_1</name>
</gene>
<accession>A0A4Y2J535</accession>
<evidence type="ECO:0000313" key="2">
    <source>
        <dbReference type="Proteomes" id="UP000499080"/>
    </source>
</evidence>
<evidence type="ECO:0000313" key="1">
    <source>
        <dbReference type="EMBL" id="GBM84286.1"/>
    </source>
</evidence>
<keyword evidence="2" id="KW-1185">Reference proteome</keyword>
<sequence length="52" mass="5836">MDGRGYALHVVTQSAKGHKIKNPIWLKSISRYTLISPTDTKSPVPERKMVAK</sequence>
<dbReference type="Proteomes" id="UP000499080">
    <property type="component" value="Unassembled WGS sequence"/>
</dbReference>
<reference evidence="1 2" key="1">
    <citation type="journal article" date="2019" name="Sci. Rep.">
        <title>Orb-weaving spider Araneus ventricosus genome elucidates the spidroin gene catalogue.</title>
        <authorList>
            <person name="Kono N."/>
            <person name="Nakamura H."/>
            <person name="Ohtoshi R."/>
            <person name="Moran D.A.P."/>
            <person name="Shinohara A."/>
            <person name="Yoshida Y."/>
            <person name="Fujiwara M."/>
            <person name="Mori M."/>
            <person name="Tomita M."/>
            <person name="Arakawa K."/>
        </authorList>
    </citation>
    <scope>NUCLEOTIDE SEQUENCE [LARGE SCALE GENOMIC DNA]</scope>
</reference>
<protein>
    <submittedName>
        <fullName evidence="1">Uncharacterized protein</fullName>
    </submittedName>
</protein>
<feature type="non-terminal residue" evidence="1">
    <location>
        <position position="52"/>
    </location>
</feature>
<organism evidence="1 2">
    <name type="scientific">Araneus ventricosus</name>
    <name type="common">Orbweaver spider</name>
    <name type="synonym">Epeira ventricosa</name>
    <dbReference type="NCBI Taxonomy" id="182803"/>
    <lineage>
        <taxon>Eukaryota</taxon>
        <taxon>Metazoa</taxon>
        <taxon>Ecdysozoa</taxon>
        <taxon>Arthropoda</taxon>
        <taxon>Chelicerata</taxon>
        <taxon>Arachnida</taxon>
        <taxon>Araneae</taxon>
        <taxon>Araneomorphae</taxon>
        <taxon>Entelegynae</taxon>
        <taxon>Araneoidea</taxon>
        <taxon>Araneidae</taxon>
        <taxon>Araneus</taxon>
    </lineage>
</organism>
<name>A0A4Y2J535_ARAVE</name>
<dbReference type="AlphaFoldDB" id="A0A4Y2J535"/>
<proteinExistence type="predicted"/>
<dbReference type="EMBL" id="BGPR01265643">
    <property type="protein sequence ID" value="GBM84286.1"/>
    <property type="molecule type" value="Genomic_DNA"/>
</dbReference>
<comment type="caution">
    <text evidence="1">The sequence shown here is derived from an EMBL/GenBank/DDBJ whole genome shotgun (WGS) entry which is preliminary data.</text>
</comment>